<dbReference type="Proteomes" id="UP001183202">
    <property type="component" value="Unassembled WGS sequence"/>
</dbReference>
<dbReference type="RefSeq" id="WP_311560522.1">
    <property type="nucleotide sequence ID" value="NZ_JAVREJ010000061.1"/>
</dbReference>
<evidence type="ECO:0000313" key="3">
    <source>
        <dbReference type="Proteomes" id="UP001183202"/>
    </source>
</evidence>
<reference evidence="3" key="1">
    <citation type="submission" date="2023-07" db="EMBL/GenBank/DDBJ databases">
        <title>30 novel species of actinomycetes from the DSMZ collection.</title>
        <authorList>
            <person name="Nouioui I."/>
        </authorList>
    </citation>
    <scope>NUCLEOTIDE SEQUENCE [LARGE SCALE GENOMIC DNA]</scope>
    <source>
        <strain evidence="3">DSM 45834</strain>
    </source>
</reference>
<keyword evidence="3" id="KW-1185">Reference proteome</keyword>
<dbReference type="EMBL" id="JAVREJ010000061">
    <property type="protein sequence ID" value="MDT0354014.1"/>
    <property type="molecule type" value="Genomic_DNA"/>
</dbReference>
<evidence type="ECO:0000313" key="2">
    <source>
        <dbReference type="EMBL" id="MDT0354014.1"/>
    </source>
</evidence>
<protein>
    <submittedName>
        <fullName evidence="2">Uncharacterized protein</fullName>
    </submittedName>
</protein>
<evidence type="ECO:0000256" key="1">
    <source>
        <dbReference type="SAM" id="MobiDB-lite"/>
    </source>
</evidence>
<name>A0ABU2NLA4_9PSEU</name>
<accession>A0ABU2NLA4</accession>
<sequence>MANTPSTDSKQLLEELATLARAVKQLAERVDVPVRPAAEVTEADRIRQRVAFGYQVLGTLMGRVSSASDEFDVRLVGVTRDYGRIDFVRLPRDAAFVELRSGTKVEVLRIEESDSDLRGDGSADAERPRNGDGRRGHVRPKDVEDTEPIGSVLFLRDRRGPLVAFGPRLLALQPAQASTSPLDPRSAR</sequence>
<gene>
    <name evidence="2" type="ORF">RM445_31515</name>
</gene>
<organism evidence="2 3">
    <name type="scientific">Pseudonocardia charpentierae</name>
    <dbReference type="NCBI Taxonomy" id="3075545"/>
    <lineage>
        <taxon>Bacteria</taxon>
        <taxon>Bacillati</taxon>
        <taxon>Actinomycetota</taxon>
        <taxon>Actinomycetes</taxon>
        <taxon>Pseudonocardiales</taxon>
        <taxon>Pseudonocardiaceae</taxon>
        <taxon>Pseudonocardia</taxon>
    </lineage>
</organism>
<feature type="region of interest" description="Disordered" evidence="1">
    <location>
        <begin position="113"/>
        <end position="144"/>
    </location>
</feature>
<proteinExistence type="predicted"/>
<comment type="caution">
    <text evidence="2">The sequence shown here is derived from an EMBL/GenBank/DDBJ whole genome shotgun (WGS) entry which is preliminary data.</text>
</comment>
<feature type="compositionally biased region" description="Basic and acidic residues" evidence="1">
    <location>
        <begin position="113"/>
        <end position="143"/>
    </location>
</feature>